<organism evidence="1 2">
    <name type="scientific">Oscillibacter valericigenes</name>
    <dbReference type="NCBI Taxonomy" id="351091"/>
    <lineage>
        <taxon>Bacteria</taxon>
        <taxon>Bacillati</taxon>
        <taxon>Bacillota</taxon>
        <taxon>Clostridia</taxon>
        <taxon>Eubacteriales</taxon>
        <taxon>Oscillospiraceae</taxon>
        <taxon>Oscillibacter</taxon>
    </lineage>
</organism>
<keyword evidence="2" id="KW-1185">Reference proteome</keyword>
<protein>
    <submittedName>
        <fullName evidence="1">P27 family phage terminase small subunit</fullName>
    </submittedName>
</protein>
<name>A0ABS2FX40_9FIRM</name>
<sequence>MAGRRQPTALLEANGRKHLTEAEADARRDQEVYVASPEAAVPPRWLPKKLHKEFREIGEILLAAGLYSELDRDVLGQYFLARERWLRADKLASQAIRDKDETLAQKWASTQNTYFRQARQCAESMGLSVTARCRIVVPQALQNAGRAGPEDGADEFTRKLRARQAAALEAAE</sequence>
<reference evidence="1 2" key="1">
    <citation type="journal article" date="2021" name="Sci. Rep.">
        <title>The distribution of antibiotic resistance genes in chicken gut microbiota commensals.</title>
        <authorList>
            <person name="Juricova H."/>
            <person name="Matiasovicova J."/>
            <person name="Kubasova T."/>
            <person name="Cejkova D."/>
            <person name="Rychlik I."/>
        </authorList>
    </citation>
    <scope>NUCLEOTIDE SEQUENCE [LARGE SCALE GENOMIC DNA]</scope>
    <source>
        <strain evidence="1 2">An411</strain>
    </source>
</reference>
<dbReference type="EMBL" id="JACSNX010000013">
    <property type="protein sequence ID" value="MBM6851591.1"/>
    <property type="molecule type" value="Genomic_DNA"/>
</dbReference>
<proteinExistence type="predicted"/>
<evidence type="ECO:0000313" key="1">
    <source>
        <dbReference type="EMBL" id="MBM6851591.1"/>
    </source>
</evidence>
<dbReference type="Pfam" id="PF05119">
    <property type="entry name" value="Terminase_4"/>
    <property type="match status" value="1"/>
</dbReference>
<dbReference type="Proteomes" id="UP000719500">
    <property type="component" value="Unassembled WGS sequence"/>
</dbReference>
<comment type="caution">
    <text evidence="1">The sequence shown here is derived from an EMBL/GenBank/DDBJ whole genome shotgun (WGS) entry which is preliminary data.</text>
</comment>
<gene>
    <name evidence="1" type="ORF">H9X91_09115</name>
</gene>
<dbReference type="RefSeq" id="WP_204804506.1">
    <property type="nucleotide sequence ID" value="NZ_JACSNX010000013.1"/>
</dbReference>
<evidence type="ECO:0000313" key="2">
    <source>
        <dbReference type="Proteomes" id="UP000719500"/>
    </source>
</evidence>
<accession>A0ABS2FX40</accession>
<dbReference type="InterPro" id="IPR006448">
    <property type="entry name" value="Phage_term_ssu_P27"/>
</dbReference>